<dbReference type="GO" id="GO:0005227">
    <property type="term" value="F:calcium-activated cation channel activity"/>
    <property type="evidence" value="ECO:0007669"/>
    <property type="project" value="InterPro"/>
</dbReference>
<keyword evidence="1" id="KW-1133">Transmembrane helix</keyword>
<accession>A0A9W7B6G4</accession>
<keyword evidence="1" id="KW-0812">Transmembrane</keyword>
<proteinExistence type="predicted"/>
<sequence length="836" mass="92800">MGDDSKEPMNGQPPPDMKAAWEFYETYTLPRRILKEGTTDDYRKLEPGEVAEGSGLYGVWETPVDEIGDFGLGVYLYFKMLITLVGTMAVCIALNIPAMQHYTGTDYPAADVLAFQLSIGGNAVCDKLIPVCKTTTDCTCETKEFDATMPVADKELDMYFINSTTGSCALKSDCTMKWDLAYYDAAMLGFLVVGLFLLAKLQNAIVEEADEAEQTAQDYSIIVNDPDADATDPDEWQQFFQQFGHVTYVTVAIDNGVLIQKLADRRLMGRMIAFETATDEERASMFDPTENDSAFEQLGSFKKKLIGAGLSNHVSAMRKKITKMDEEITELLTKTYSCVKVFVVFETEAAQRSCLKEMTVGTIPAILNTATNIPEHQRFRKDNILSVSEAPEPTDVIWVNLETTMIHQVKELTFTMTLTVGLVAILGLCIWQISESSPTMAGFFVAACNGGLPAFMKALNETEEHLTQGSRQTSLLLKLVLSRWFTAAIITWIIRGFENTIRESFLTKAAAILFADAFTTPIIRCLDPGGRVARNMSAKSAKTQAKMNSFFTNTAWFLAERYTDMTKSLFVGLFFSALYPGGLVWTTCSFVMCYWVDKYCLFRLWKQPPAMDASLTAASRLQIAVICVVHSIIAGLFFAGFPFDNLQSTTDTATVTEVKTMLDGTTSSTTYTAQTVYTDVDQKPAGMINIPTADWMASEQVDVVKMFSAINICVVVLVCIGYFGKTAAFSVYKLFYGEYIPVGDPNPDLYSFVPGIESYVPMYQTDKLPLPLLACNLELMDKEHISFTADYSKQDLTKDTVIVKAQESGTDISKCFSVCKQYKSPELIESENKQGK</sequence>
<feature type="transmembrane region" description="Helical" evidence="1">
    <location>
        <begin position="475"/>
        <end position="494"/>
    </location>
</feature>
<feature type="transmembrane region" description="Helical" evidence="1">
    <location>
        <begin position="76"/>
        <end position="96"/>
    </location>
</feature>
<evidence type="ECO:0000259" key="2">
    <source>
        <dbReference type="Pfam" id="PF14703"/>
    </source>
</evidence>
<feature type="transmembrane region" description="Helical" evidence="1">
    <location>
        <begin position="412"/>
        <end position="433"/>
    </location>
</feature>
<feature type="transmembrane region" description="Helical" evidence="1">
    <location>
        <begin position="706"/>
        <end position="724"/>
    </location>
</feature>
<dbReference type="Pfam" id="PF14703">
    <property type="entry name" value="PHM7_cyt"/>
    <property type="match status" value="1"/>
</dbReference>
<dbReference type="PANTHER" id="PTHR13018:SF135">
    <property type="entry name" value="CSC1_OSCA1-LIKE 7TM REGION DOMAIN-CONTAINING PROTEIN"/>
    <property type="match status" value="1"/>
</dbReference>
<feature type="transmembrane region" description="Helical" evidence="1">
    <location>
        <begin position="180"/>
        <end position="199"/>
    </location>
</feature>
<evidence type="ECO:0000313" key="3">
    <source>
        <dbReference type="EMBL" id="GMH85046.1"/>
    </source>
</evidence>
<dbReference type="Proteomes" id="UP001165085">
    <property type="component" value="Unassembled WGS sequence"/>
</dbReference>
<dbReference type="GO" id="GO:0005886">
    <property type="term" value="C:plasma membrane"/>
    <property type="evidence" value="ECO:0007669"/>
    <property type="project" value="TreeGrafter"/>
</dbReference>
<reference evidence="4" key="1">
    <citation type="journal article" date="2023" name="Commun. Biol.">
        <title>Genome analysis of Parmales, the sister group of diatoms, reveals the evolutionary specialization of diatoms from phago-mixotrophs to photoautotrophs.</title>
        <authorList>
            <person name="Ban H."/>
            <person name="Sato S."/>
            <person name="Yoshikawa S."/>
            <person name="Yamada K."/>
            <person name="Nakamura Y."/>
            <person name="Ichinomiya M."/>
            <person name="Sato N."/>
            <person name="Blanc-Mathieu R."/>
            <person name="Endo H."/>
            <person name="Kuwata A."/>
            <person name="Ogata H."/>
        </authorList>
    </citation>
    <scope>NUCLEOTIDE SEQUENCE [LARGE SCALE GENOMIC DNA]</scope>
    <source>
        <strain evidence="4">NIES 3701</strain>
    </source>
</reference>
<dbReference type="AlphaFoldDB" id="A0A9W7B6G4"/>
<keyword evidence="1" id="KW-0472">Membrane</keyword>
<dbReference type="OrthoDB" id="197892at2759"/>
<dbReference type="PANTHER" id="PTHR13018">
    <property type="entry name" value="PROBABLE MEMBRANE PROTEIN DUF221-RELATED"/>
    <property type="match status" value="1"/>
</dbReference>
<organism evidence="3 4">
    <name type="scientific">Triparma strigata</name>
    <dbReference type="NCBI Taxonomy" id="1606541"/>
    <lineage>
        <taxon>Eukaryota</taxon>
        <taxon>Sar</taxon>
        <taxon>Stramenopiles</taxon>
        <taxon>Ochrophyta</taxon>
        <taxon>Bolidophyceae</taxon>
        <taxon>Parmales</taxon>
        <taxon>Triparmaceae</taxon>
        <taxon>Triparma</taxon>
    </lineage>
</organism>
<protein>
    <recommendedName>
        <fullName evidence="2">CSC1/OSCA1-like cytosolic domain-containing protein</fullName>
    </recommendedName>
</protein>
<feature type="transmembrane region" description="Helical" evidence="1">
    <location>
        <begin position="617"/>
        <end position="641"/>
    </location>
</feature>
<gene>
    <name evidence="3" type="ORF">TrST_g12845</name>
</gene>
<dbReference type="InterPro" id="IPR027815">
    <property type="entry name" value="CSC1/OSCA1-like_cyt"/>
</dbReference>
<comment type="caution">
    <text evidence="3">The sequence shown here is derived from an EMBL/GenBank/DDBJ whole genome shotgun (WGS) entry which is preliminary data.</text>
</comment>
<name>A0A9W7B6G4_9STRA</name>
<dbReference type="InterPro" id="IPR045122">
    <property type="entry name" value="Csc1-like"/>
</dbReference>
<evidence type="ECO:0000256" key="1">
    <source>
        <dbReference type="SAM" id="Phobius"/>
    </source>
</evidence>
<keyword evidence="4" id="KW-1185">Reference proteome</keyword>
<feature type="transmembrane region" description="Helical" evidence="1">
    <location>
        <begin position="569"/>
        <end position="596"/>
    </location>
</feature>
<feature type="domain" description="CSC1/OSCA1-like cytosolic" evidence="2">
    <location>
        <begin position="228"/>
        <end position="400"/>
    </location>
</feature>
<evidence type="ECO:0000313" key="4">
    <source>
        <dbReference type="Proteomes" id="UP001165085"/>
    </source>
</evidence>
<dbReference type="EMBL" id="BRXY01000298">
    <property type="protein sequence ID" value="GMH85046.1"/>
    <property type="molecule type" value="Genomic_DNA"/>
</dbReference>